<dbReference type="InterPro" id="IPR029063">
    <property type="entry name" value="SAM-dependent_MTases_sf"/>
</dbReference>
<protein>
    <submittedName>
        <fullName evidence="2">Ubiquinone/menaquinone biosynthesis C-methylase UbiE</fullName>
    </submittedName>
</protein>
<organism evidence="2 3">
    <name type="scientific">Kitasatospora atroaurantiaca</name>
    <dbReference type="NCBI Taxonomy" id="285545"/>
    <lineage>
        <taxon>Bacteria</taxon>
        <taxon>Bacillati</taxon>
        <taxon>Actinomycetota</taxon>
        <taxon>Actinomycetes</taxon>
        <taxon>Kitasatosporales</taxon>
        <taxon>Streptomycetaceae</taxon>
        <taxon>Kitasatospora</taxon>
    </lineage>
</organism>
<dbReference type="InterPro" id="IPR050508">
    <property type="entry name" value="Methyltransf_Superfamily"/>
</dbReference>
<evidence type="ECO:0000259" key="1">
    <source>
        <dbReference type="Pfam" id="PF08241"/>
    </source>
</evidence>
<dbReference type="EMBL" id="VIVR01000001">
    <property type="protein sequence ID" value="TWE19006.1"/>
    <property type="molecule type" value="Genomic_DNA"/>
</dbReference>
<dbReference type="Proteomes" id="UP000318416">
    <property type="component" value="Unassembled WGS sequence"/>
</dbReference>
<sequence length="268" mass="27688">MSDRKANLARTFSLAAPEYDAVNGPFFNPIGARLVALASLKPGERVLDVGCGRGAVLFAAATAVGPGGSAVGVDLAPGMVTATAADATALPQVTVQLGDAEALDLPALSFDAVLSSLAVVFTPDPAAALASIHRVLKPGGRFGFTAFGAEDPRWKQPTAALSGYLPQSSCAKLHPRGQGPGVTPPLLAAAGFTGITTVEHTAVSHYPDAEAWWRSQWAGGWRAALETIPPDRLPEAREAAIAALQPLAEPDGTYVRRTAIRYTTATAR</sequence>
<dbReference type="Pfam" id="PF08241">
    <property type="entry name" value="Methyltransf_11"/>
    <property type="match status" value="1"/>
</dbReference>
<keyword evidence="2" id="KW-0830">Ubiquinone</keyword>
<name>A0A561ETR9_9ACTN</name>
<dbReference type="CDD" id="cd02440">
    <property type="entry name" value="AdoMet_MTases"/>
    <property type="match status" value="1"/>
</dbReference>
<dbReference type="Gene3D" id="3.40.50.150">
    <property type="entry name" value="Vaccinia Virus protein VP39"/>
    <property type="match status" value="1"/>
</dbReference>
<evidence type="ECO:0000313" key="3">
    <source>
        <dbReference type="Proteomes" id="UP000318416"/>
    </source>
</evidence>
<keyword evidence="3" id="KW-1185">Reference proteome</keyword>
<dbReference type="PANTHER" id="PTHR42912">
    <property type="entry name" value="METHYLTRANSFERASE"/>
    <property type="match status" value="1"/>
</dbReference>
<dbReference type="InterPro" id="IPR013216">
    <property type="entry name" value="Methyltransf_11"/>
</dbReference>
<gene>
    <name evidence="2" type="ORF">FB465_4107</name>
</gene>
<keyword evidence="2" id="KW-0808">Transferase</keyword>
<dbReference type="GO" id="GO:0008757">
    <property type="term" value="F:S-adenosylmethionine-dependent methyltransferase activity"/>
    <property type="evidence" value="ECO:0007669"/>
    <property type="project" value="InterPro"/>
</dbReference>
<dbReference type="SUPFAM" id="SSF53335">
    <property type="entry name" value="S-adenosyl-L-methionine-dependent methyltransferases"/>
    <property type="match status" value="1"/>
</dbReference>
<dbReference type="AlphaFoldDB" id="A0A561ETR9"/>
<reference evidence="2 3" key="1">
    <citation type="submission" date="2019-06" db="EMBL/GenBank/DDBJ databases">
        <title>Sequencing the genomes of 1000 actinobacteria strains.</title>
        <authorList>
            <person name="Klenk H.-P."/>
        </authorList>
    </citation>
    <scope>NUCLEOTIDE SEQUENCE [LARGE SCALE GENOMIC DNA]</scope>
    <source>
        <strain evidence="2 3">DSM 41649</strain>
    </source>
</reference>
<keyword evidence="2" id="KW-0489">Methyltransferase</keyword>
<dbReference type="OrthoDB" id="9777638at2"/>
<accession>A0A561ETR9</accession>
<evidence type="ECO:0000313" key="2">
    <source>
        <dbReference type="EMBL" id="TWE19006.1"/>
    </source>
</evidence>
<comment type="caution">
    <text evidence="2">The sequence shown here is derived from an EMBL/GenBank/DDBJ whole genome shotgun (WGS) entry which is preliminary data.</text>
</comment>
<dbReference type="GO" id="GO:0032259">
    <property type="term" value="P:methylation"/>
    <property type="evidence" value="ECO:0007669"/>
    <property type="project" value="UniProtKB-KW"/>
</dbReference>
<proteinExistence type="predicted"/>
<feature type="domain" description="Methyltransferase type 11" evidence="1">
    <location>
        <begin position="47"/>
        <end position="142"/>
    </location>
</feature>
<dbReference type="RefSeq" id="WP_145792535.1">
    <property type="nucleotide sequence ID" value="NZ_BAAABR010000045.1"/>
</dbReference>